<dbReference type="InterPro" id="IPR000873">
    <property type="entry name" value="AMP-dep_synth/lig_dom"/>
</dbReference>
<organism evidence="5 6">
    <name type="scientific">Mucinivorans hirudinis</name>
    <dbReference type="NCBI Taxonomy" id="1433126"/>
    <lineage>
        <taxon>Bacteria</taxon>
        <taxon>Pseudomonadati</taxon>
        <taxon>Bacteroidota</taxon>
        <taxon>Bacteroidia</taxon>
        <taxon>Bacteroidales</taxon>
        <taxon>Rikenellaceae</taxon>
        <taxon>Mucinivorans</taxon>
    </lineage>
</organism>
<feature type="domain" description="AMP-dependent synthetase/ligase" evidence="4">
    <location>
        <begin position="20"/>
        <end position="407"/>
    </location>
</feature>
<dbReference type="KEGG" id="rbc:BN938_1341"/>
<protein>
    <submittedName>
        <fullName evidence="5">Long-chain-fatty-acid--CoA ligase</fullName>
        <ecNumber evidence="5">6.2.1.3</ecNumber>
    </submittedName>
</protein>
<dbReference type="EMBL" id="HG934468">
    <property type="protein sequence ID" value="CDN31429.1"/>
    <property type="molecule type" value="Genomic_DNA"/>
</dbReference>
<dbReference type="eggNOG" id="COG1022">
    <property type="taxonomic scope" value="Bacteria"/>
</dbReference>
<dbReference type="GO" id="GO:0016020">
    <property type="term" value="C:membrane"/>
    <property type="evidence" value="ECO:0007669"/>
    <property type="project" value="TreeGrafter"/>
</dbReference>
<dbReference type="SUPFAM" id="SSF56801">
    <property type="entry name" value="Acetyl-CoA synthetase-like"/>
    <property type="match status" value="1"/>
</dbReference>
<gene>
    <name evidence="5" type="ORF">BN938_1341</name>
</gene>
<keyword evidence="5" id="KW-0436">Ligase</keyword>
<accession>A0A060RD19</accession>
<comment type="catalytic activity">
    <reaction evidence="3">
        <text>a long-chain fatty acid + ATP + CoA = a long-chain fatty acyl-CoA + AMP + diphosphate</text>
        <dbReference type="Rhea" id="RHEA:15421"/>
        <dbReference type="ChEBI" id="CHEBI:30616"/>
        <dbReference type="ChEBI" id="CHEBI:33019"/>
        <dbReference type="ChEBI" id="CHEBI:57287"/>
        <dbReference type="ChEBI" id="CHEBI:57560"/>
        <dbReference type="ChEBI" id="CHEBI:83139"/>
        <dbReference type="ChEBI" id="CHEBI:456215"/>
        <dbReference type="EC" id="6.2.1.3"/>
    </reaction>
    <physiologicalReaction direction="left-to-right" evidence="3">
        <dbReference type="Rhea" id="RHEA:15422"/>
    </physiologicalReaction>
</comment>
<dbReference type="GO" id="GO:0005524">
    <property type="term" value="F:ATP binding"/>
    <property type="evidence" value="ECO:0007669"/>
    <property type="project" value="UniProtKB-KW"/>
</dbReference>
<evidence type="ECO:0000259" key="4">
    <source>
        <dbReference type="Pfam" id="PF00501"/>
    </source>
</evidence>
<dbReference type="Gene3D" id="3.30.300.30">
    <property type="match status" value="1"/>
</dbReference>
<dbReference type="EC" id="6.2.1.3" evidence="5"/>
<evidence type="ECO:0000256" key="3">
    <source>
        <dbReference type="ARBA" id="ARBA00024484"/>
    </source>
</evidence>
<dbReference type="PANTHER" id="PTHR43272">
    <property type="entry name" value="LONG-CHAIN-FATTY-ACID--COA LIGASE"/>
    <property type="match status" value="1"/>
</dbReference>
<dbReference type="InterPro" id="IPR045851">
    <property type="entry name" value="AMP-bd_C_sf"/>
</dbReference>
<dbReference type="OrthoDB" id="9778383at2"/>
<evidence type="ECO:0000256" key="2">
    <source>
        <dbReference type="ARBA" id="ARBA00022840"/>
    </source>
</evidence>
<keyword evidence="2" id="KW-0067">ATP-binding</keyword>
<dbReference type="STRING" id="1433126.BN938_1341"/>
<dbReference type="HOGENOM" id="CLU_000022_59_9_10"/>
<dbReference type="GO" id="GO:0004467">
    <property type="term" value="F:long-chain fatty acid-CoA ligase activity"/>
    <property type="evidence" value="ECO:0007669"/>
    <property type="project" value="UniProtKB-EC"/>
</dbReference>
<reference evidence="5 6" key="1">
    <citation type="journal article" date="2015" name="Genome Announc.">
        <title>Complete Genome Sequence of the Novel Leech Symbiont Mucinivorans hirudinis M3T.</title>
        <authorList>
            <person name="Nelson M.C."/>
            <person name="Bomar L."/>
            <person name="Graf J."/>
        </authorList>
    </citation>
    <scope>NUCLEOTIDE SEQUENCE [LARGE SCALE GENOMIC DNA]</scope>
    <source>
        <strain evidence="6">M3</strain>
    </source>
</reference>
<keyword evidence="6" id="KW-1185">Reference proteome</keyword>
<sequence length="550" mass="62139">MVKENFVEMFELSFRTNWKLPALSDYFKDEESYTYGELAREVARLHTLMEIYDIKRGDKIALIGRNNPKWCISFLATVTYGAVIVPILQDFSANDVHHIINHSESSLLFSGDQYWDNIDFDKIPNVKAAFSLTDFRTLHTNVPHKNRELHKSFYKKYKHFSRNKVNFPKVDNGELMVLNYTSGTTGFSKGVMLTGNNLAGNLVFARSMNIHNAGSRALSFLPLAHAYGCTFDFLYPLSVGAHLTLLGKIPSPRILIEAMGVVKPQLVILVPMLLEKIYKKQILPMLDKSLLRFALRLPLVDTGIYALINKKLTDTFGGCFHQVIVGGAALNGDVEEFLKKIKFKFTVGYGMTECAPLISYAPPEEFKESSCGKALEGLMEVKIDSPDPQHIAGEIIVRGEHVMMGYYKNEEATRAVMLEDGWMRTGDVGTLDTDGTIYIRGRNKTMILGASGQNIYPEEIESKLNNLPCVMESLVVEKEGRLVALVYPDYEQADQMTSLQGQTIEQVMTDNVTELNKIVAPYERIAQIILFPNEFEKTPKKSIKRYLYTL</sequence>
<dbReference type="PATRIC" id="fig|1433126.3.peg.1326"/>
<dbReference type="InterPro" id="IPR020845">
    <property type="entry name" value="AMP-binding_CS"/>
</dbReference>
<dbReference type="Proteomes" id="UP000027616">
    <property type="component" value="Chromosome I"/>
</dbReference>
<dbReference type="Pfam" id="PF00501">
    <property type="entry name" value="AMP-binding"/>
    <property type="match status" value="1"/>
</dbReference>
<dbReference type="AlphaFoldDB" id="A0A060RD19"/>
<dbReference type="InterPro" id="IPR042099">
    <property type="entry name" value="ANL_N_sf"/>
</dbReference>
<dbReference type="Gene3D" id="3.40.50.12780">
    <property type="entry name" value="N-terminal domain of ligase-like"/>
    <property type="match status" value="1"/>
</dbReference>
<keyword evidence="1" id="KW-0547">Nucleotide-binding</keyword>
<dbReference type="Pfam" id="PF23562">
    <property type="entry name" value="AMP-binding_C_3"/>
    <property type="match status" value="1"/>
</dbReference>
<evidence type="ECO:0000313" key="5">
    <source>
        <dbReference type="EMBL" id="CDN31429.1"/>
    </source>
</evidence>
<evidence type="ECO:0000256" key="1">
    <source>
        <dbReference type="ARBA" id="ARBA00022741"/>
    </source>
</evidence>
<evidence type="ECO:0000313" key="6">
    <source>
        <dbReference type="Proteomes" id="UP000027616"/>
    </source>
</evidence>
<dbReference type="PROSITE" id="PS00455">
    <property type="entry name" value="AMP_BINDING"/>
    <property type="match status" value="1"/>
</dbReference>
<name>A0A060RD19_9BACT</name>
<dbReference type="PANTHER" id="PTHR43272:SF33">
    <property type="entry name" value="AMP-BINDING DOMAIN-CONTAINING PROTEIN-RELATED"/>
    <property type="match status" value="1"/>
</dbReference>
<proteinExistence type="predicted"/>